<feature type="chain" id="PRO_5045806731" evidence="2">
    <location>
        <begin position="25"/>
        <end position="311"/>
    </location>
</feature>
<evidence type="ECO:0000256" key="1">
    <source>
        <dbReference type="SAM" id="Phobius"/>
    </source>
</evidence>
<gene>
    <name evidence="4" type="ORF">NDI37_26965</name>
</gene>
<keyword evidence="1" id="KW-1133">Transmembrane helix</keyword>
<evidence type="ECO:0000313" key="5">
    <source>
        <dbReference type="Proteomes" id="UP001442494"/>
    </source>
</evidence>
<evidence type="ECO:0000256" key="2">
    <source>
        <dbReference type="SAM" id="SignalP"/>
    </source>
</evidence>
<evidence type="ECO:0000313" key="4">
    <source>
        <dbReference type="EMBL" id="MEP0868081.1"/>
    </source>
</evidence>
<dbReference type="PROSITE" id="PS51257">
    <property type="entry name" value="PROKAR_LIPOPROTEIN"/>
    <property type="match status" value="1"/>
</dbReference>
<feature type="domain" description="DUF4349" evidence="3">
    <location>
        <begin position="78"/>
        <end position="282"/>
    </location>
</feature>
<keyword evidence="1" id="KW-0812">Transmembrane</keyword>
<keyword evidence="1" id="KW-0472">Membrane</keyword>
<accession>A0ABV0JXD7</accession>
<dbReference type="Proteomes" id="UP001442494">
    <property type="component" value="Unassembled WGS sequence"/>
</dbReference>
<organism evidence="4 5">
    <name type="scientific">Funiculus sociatus GB2-A5</name>
    <dbReference type="NCBI Taxonomy" id="2933946"/>
    <lineage>
        <taxon>Bacteria</taxon>
        <taxon>Bacillati</taxon>
        <taxon>Cyanobacteriota</taxon>
        <taxon>Cyanophyceae</taxon>
        <taxon>Coleofasciculales</taxon>
        <taxon>Coleofasciculaceae</taxon>
        <taxon>Funiculus</taxon>
    </lineage>
</organism>
<reference evidence="4 5" key="1">
    <citation type="submission" date="2022-04" db="EMBL/GenBank/DDBJ databases">
        <title>Positive selection, recombination, and allopatry shape intraspecific diversity of widespread and dominant cyanobacteria.</title>
        <authorList>
            <person name="Wei J."/>
            <person name="Shu W."/>
            <person name="Hu C."/>
        </authorList>
    </citation>
    <scope>NUCLEOTIDE SEQUENCE [LARGE SCALE GENOMIC DNA]</scope>
    <source>
        <strain evidence="4 5">GB2-A5</strain>
    </source>
</reference>
<dbReference type="RefSeq" id="WP_190418081.1">
    <property type="nucleotide sequence ID" value="NZ_JAMPKK010000110.1"/>
</dbReference>
<proteinExistence type="predicted"/>
<comment type="caution">
    <text evidence="4">The sequence shown here is derived from an EMBL/GenBank/DDBJ whole genome shotgun (WGS) entry which is preliminary data.</text>
</comment>
<dbReference type="InterPro" id="IPR025645">
    <property type="entry name" value="DUF4349"/>
</dbReference>
<feature type="signal peptide" evidence="2">
    <location>
        <begin position="1"/>
        <end position="24"/>
    </location>
</feature>
<keyword evidence="5" id="KW-1185">Reference proteome</keyword>
<dbReference type="EMBL" id="JAMPKK010000110">
    <property type="protein sequence ID" value="MEP0868081.1"/>
    <property type="molecule type" value="Genomic_DNA"/>
</dbReference>
<evidence type="ECO:0000259" key="3">
    <source>
        <dbReference type="Pfam" id="PF14257"/>
    </source>
</evidence>
<sequence>MSWTLKPSLLLSAFLGGIVLTSCASDINTAQVQIPMMLSDRAVPSPQAMPAPASEALANNNSTAQSVAKAQVPRVRSQLIKNAEIAVSVNSIEKTIQQVTKIVQQQQGDLLGFQDQKPKDGNRHTASMQIRIPQNQLETTLDTLAKLGTVQRRTLTAEDVTDQLVDNEARLRNLRKQESTLLKIMERSGSVGDVLKVADQLSKVRQNIEQIDAQLKNLRSRVAYSTITLTLEENIATTPPEIPLNSQVKETWNQATHSLGELAVGLIRLSIWLAVFSPFVFILVAASLGYNRLKKQQTPPTPPQSEPPKVS</sequence>
<feature type="transmembrane region" description="Helical" evidence="1">
    <location>
        <begin position="269"/>
        <end position="290"/>
    </location>
</feature>
<protein>
    <submittedName>
        <fullName evidence="4">DUF4349 domain-containing protein</fullName>
    </submittedName>
</protein>
<dbReference type="Pfam" id="PF14257">
    <property type="entry name" value="DUF4349"/>
    <property type="match status" value="1"/>
</dbReference>
<name>A0ABV0JXD7_9CYAN</name>
<keyword evidence="2" id="KW-0732">Signal</keyword>